<accession>A0A3R5WW63</accession>
<evidence type="ECO:0000259" key="1">
    <source>
        <dbReference type="Pfam" id="PF00550"/>
    </source>
</evidence>
<dbReference type="Gene3D" id="1.10.1200.10">
    <property type="entry name" value="ACP-like"/>
    <property type="match status" value="1"/>
</dbReference>
<sequence>MAYLKKKQNSEKLTVASSLILALIYTDLNKLILNINSRKFWIDTRENVIPTENSLSLYLACWKLSCLTILDLVEDKLGYEKNHLKVLERLSLDLGTDSVDLVEMALHLERVVGIPIYENVNFEKLVDLIDYIFFIYIKRLKSIKLVYNSIDLKI</sequence>
<dbReference type="InterPro" id="IPR009081">
    <property type="entry name" value="PP-bd_ACP"/>
</dbReference>
<dbReference type="RefSeq" id="YP_009550339.1">
    <property type="nucleotide sequence ID" value="NC_040294.1"/>
</dbReference>
<evidence type="ECO:0000313" key="2">
    <source>
        <dbReference type="EMBL" id="QAA11274.1"/>
    </source>
</evidence>
<proteinExistence type="predicted"/>
<feature type="domain" description="Carrier" evidence="1">
    <location>
        <begin position="69"/>
        <end position="119"/>
    </location>
</feature>
<dbReference type="AlphaFoldDB" id="A0A3R5WW63"/>
<gene>
    <name evidence="2" type="primary">acpP</name>
</gene>
<dbReference type="SUPFAM" id="SSF47336">
    <property type="entry name" value="ACP-like"/>
    <property type="match status" value="1"/>
</dbReference>
<organism evidence="2">
    <name type="scientific">Characiopsis acuta</name>
    <dbReference type="NCBI Taxonomy" id="2040456"/>
    <lineage>
        <taxon>Eukaryota</taxon>
        <taxon>Sar</taxon>
        <taxon>Stramenopiles</taxon>
        <taxon>Ochrophyta</taxon>
        <taxon>Eustigmatophyceae</taxon>
        <taxon>Eustigmatales</taxon>
        <taxon>Chlorobotryaceae</taxon>
        <taxon>Characiopsis</taxon>
    </lineage>
</organism>
<name>A0A3R5WW63_9STRA</name>
<dbReference type="InterPro" id="IPR036736">
    <property type="entry name" value="ACP-like_sf"/>
</dbReference>
<dbReference type="EMBL" id="MK281452">
    <property type="protein sequence ID" value="QAA11274.1"/>
    <property type="molecule type" value="Genomic_DNA"/>
</dbReference>
<geneLocation type="plastid" evidence="2"/>
<dbReference type="Pfam" id="PF00550">
    <property type="entry name" value="PP-binding"/>
    <property type="match status" value="1"/>
</dbReference>
<keyword evidence="2" id="KW-0934">Plastid</keyword>
<reference evidence="2" key="1">
    <citation type="journal article" date="2019" name="Genome Biol. Evol.">
        <title>Plastid Genomes and Proteins Illuminate the Evolution of Eustigmatophyte Algae and Their Bacterial Endosymbionts.</title>
        <authorList>
            <person name="Sevcikova T."/>
            <person name="Yurchenko T."/>
            <person name="Fawley K.P."/>
            <person name="Amaral R."/>
            <person name="Strnad H."/>
            <person name="Santos L.M."/>
            <person name="Fawley M.W."/>
            <person name="Elias M."/>
        </authorList>
    </citation>
    <scope>NUCLEOTIDE SEQUENCE</scope>
    <source>
        <strain evidence="2">ACOI 456</strain>
    </source>
</reference>
<dbReference type="GeneID" id="38947292"/>
<protein>
    <submittedName>
        <fullName evidence="2">Acyl carrier protein</fullName>
    </submittedName>
</protein>